<accession>A0A915JF86</accession>
<dbReference type="AlphaFoldDB" id="A0A915JF86"/>
<reference evidence="2" key="1">
    <citation type="submission" date="2022-11" db="UniProtKB">
        <authorList>
            <consortium name="WormBaseParasite"/>
        </authorList>
    </citation>
    <scope>IDENTIFICATION</scope>
</reference>
<dbReference type="WBParaSite" id="nRc.2.0.1.t24475-RA">
    <property type="protein sequence ID" value="nRc.2.0.1.t24475-RA"/>
    <property type="gene ID" value="nRc.2.0.1.g24475"/>
</dbReference>
<dbReference type="Proteomes" id="UP000887565">
    <property type="component" value="Unplaced"/>
</dbReference>
<evidence type="ECO:0000313" key="2">
    <source>
        <dbReference type="WBParaSite" id="nRc.2.0.1.t24475-RA"/>
    </source>
</evidence>
<protein>
    <submittedName>
        <fullName evidence="2">Uncharacterized protein</fullName>
    </submittedName>
</protein>
<keyword evidence="1" id="KW-1185">Reference proteome</keyword>
<evidence type="ECO:0000313" key="1">
    <source>
        <dbReference type="Proteomes" id="UP000887565"/>
    </source>
</evidence>
<proteinExistence type="predicted"/>
<sequence>MLNLHQPGHPKRFGTYNRRLPALPPILCNLQLSKWCHLQGIRCHQ</sequence>
<name>A0A915JF86_ROMCU</name>
<organism evidence="1 2">
    <name type="scientific">Romanomermis culicivorax</name>
    <name type="common">Nematode worm</name>
    <dbReference type="NCBI Taxonomy" id="13658"/>
    <lineage>
        <taxon>Eukaryota</taxon>
        <taxon>Metazoa</taxon>
        <taxon>Ecdysozoa</taxon>
        <taxon>Nematoda</taxon>
        <taxon>Enoplea</taxon>
        <taxon>Dorylaimia</taxon>
        <taxon>Mermithida</taxon>
        <taxon>Mermithoidea</taxon>
        <taxon>Mermithidae</taxon>
        <taxon>Romanomermis</taxon>
    </lineage>
</organism>